<dbReference type="AlphaFoldDB" id="A0A4Q7E2S5"/>
<sequence>FCYLVVLNEKFLTQLASYLLRQIEQVLSEIGIILNNYLNNLKNKIVLNQIKVCIDNMCFNSIVGAAQQ</sequence>
<comment type="caution">
    <text evidence="1">The sequence shown here is derived from an EMBL/GenBank/DDBJ whole genome shotgun (WGS) entry which is preliminary data.</text>
</comment>
<evidence type="ECO:0000313" key="1">
    <source>
        <dbReference type="EMBL" id="RZM73059.1"/>
    </source>
</evidence>
<dbReference type="Proteomes" id="UP000292345">
    <property type="component" value="Unassembled WGS sequence"/>
</dbReference>
<name>A0A4Q7E2S5_9GAMM</name>
<dbReference type="EMBL" id="PPUZ01000084">
    <property type="protein sequence ID" value="RZM73059.1"/>
    <property type="molecule type" value="Genomic_DNA"/>
</dbReference>
<organism evidence="1 2">
    <name type="scientific">Pseudoalteromonas rubra</name>
    <dbReference type="NCBI Taxonomy" id="43658"/>
    <lineage>
        <taxon>Bacteria</taxon>
        <taxon>Pseudomonadati</taxon>
        <taxon>Pseudomonadota</taxon>
        <taxon>Gammaproteobacteria</taxon>
        <taxon>Alteromonadales</taxon>
        <taxon>Pseudoalteromonadaceae</taxon>
        <taxon>Pseudoalteromonas</taxon>
    </lineage>
</organism>
<proteinExistence type="predicted"/>
<evidence type="ECO:0000313" key="2">
    <source>
        <dbReference type="Proteomes" id="UP000292345"/>
    </source>
</evidence>
<reference evidence="1 2" key="1">
    <citation type="submission" date="2018-01" db="EMBL/GenBank/DDBJ databases">
        <title>Co-occurrence of chitin degradation, pigmentation and bioactivity in marine Pseudoalteromonas.</title>
        <authorList>
            <person name="Paulsen S."/>
            <person name="Gram L."/>
            <person name="Machado H."/>
        </authorList>
    </citation>
    <scope>NUCLEOTIDE SEQUENCE [LARGE SCALE GENOMIC DNA]</scope>
    <source>
        <strain evidence="1 2">S1946</strain>
    </source>
</reference>
<accession>A0A4Q7E2S5</accession>
<feature type="non-terminal residue" evidence="1">
    <location>
        <position position="1"/>
    </location>
</feature>
<gene>
    <name evidence="1" type="ORF">C3B51_21395</name>
</gene>
<protein>
    <submittedName>
        <fullName evidence="1">Uncharacterized protein</fullName>
    </submittedName>
</protein>